<dbReference type="InterPro" id="IPR020806">
    <property type="entry name" value="PKS_PP-bd"/>
</dbReference>
<dbReference type="GO" id="GO:0044550">
    <property type="term" value="P:secondary metabolite biosynthetic process"/>
    <property type="evidence" value="ECO:0007669"/>
    <property type="project" value="TreeGrafter"/>
</dbReference>
<dbReference type="Pfam" id="PF13193">
    <property type="entry name" value="AMP-binding_C"/>
    <property type="match status" value="1"/>
</dbReference>
<organism evidence="5 6">
    <name type="scientific">Deinococcus arenae</name>
    <dbReference type="NCBI Taxonomy" id="1452751"/>
    <lineage>
        <taxon>Bacteria</taxon>
        <taxon>Thermotogati</taxon>
        <taxon>Deinococcota</taxon>
        <taxon>Deinococci</taxon>
        <taxon>Deinococcales</taxon>
        <taxon>Deinococcaceae</taxon>
        <taxon>Deinococcus</taxon>
    </lineage>
</organism>
<dbReference type="InterPro" id="IPR045851">
    <property type="entry name" value="AMP-bd_C_sf"/>
</dbReference>
<feature type="region of interest" description="Disordered" evidence="3">
    <location>
        <begin position="1226"/>
        <end position="1280"/>
    </location>
</feature>
<accession>A0A8H9GM34</accession>
<dbReference type="FunFam" id="3.40.50.980:FF:000001">
    <property type="entry name" value="Non-ribosomal peptide synthetase"/>
    <property type="match status" value="1"/>
</dbReference>
<evidence type="ECO:0000313" key="5">
    <source>
        <dbReference type="EMBL" id="GGM37979.1"/>
    </source>
</evidence>
<dbReference type="InterPro" id="IPR011251">
    <property type="entry name" value="Luciferase-like_dom"/>
</dbReference>
<evidence type="ECO:0000256" key="3">
    <source>
        <dbReference type="SAM" id="MobiDB-lite"/>
    </source>
</evidence>
<dbReference type="Pfam" id="PF00550">
    <property type="entry name" value="PP-binding"/>
    <property type="match status" value="1"/>
</dbReference>
<dbReference type="GO" id="GO:0016705">
    <property type="term" value="F:oxidoreductase activity, acting on paired donors, with incorporation or reduction of molecular oxygen"/>
    <property type="evidence" value="ECO:0007669"/>
    <property type="project" value="InterPro"/>
</dbReference>
<dbReference type="EMBL" id="BMQG01000003">
    <property type="protein sequence ID" value="GGM37979.1"/>
    <property type="molecule type" value="Genomic_DNA"/>
</dbReference>
<keyword evidence="6" id="KW-1185">Reference proteome</keyword>
<dbReference type="Gene3D" id="3.30.300.30">
    <property type="match status" value="1"/>
</dbReference>
<name>A0A8H9GM34_9DEIO</name>
<feature type="region of interest" description="Disordered" evidence="3">
    <location>
        <begin position="1"/>
        <end position="21"/>
    </location>
</feature>
<dbReference type="GO" id="GO:0005737">
    <property type="term" value="C:cytoplasm"/>
    <property type="evidence" value="ECO:0007669"/>
    <property type="project" value="TreeGrafter"/>
</dbReference>
<dbReference type="NCBIfam" id="TIGR04020">
    <property type="entry name" value="seco_metab_LLM"/>
    <property type="match status" value="1"/>
</dbReference>
<comment type="caution">
    <text evidence="5">The sequence shown here is derived from an EMBL/GenBank/DDBJ whole genome shotgun (WGS) entry which is preliminary data.</text>
</comment>
<dbReference type="Gene3D" id="3.20.20.30">
    <property type="entry name" value="Luciferase-like domain"/>
    <property type="match status" value="1"/>
</dbReference>
<feature type="region of interest" description="Disordered" evidence="3">
    <location>
        <begin position="472"/>
        <end position="496"/>
    </location>
</feature>
<dbReference type="Proteomes" id="UP000600547">
    <property type="component" value="Unassembled WGS sequence"/>
</dbReference>
<evidence type="ECO:0000256" key="1">
    <source>
        <dbReference type="ARBA" id="ARBA00022450"/>
    </source>
</evidence>
<feature type="compositionally biased region" description="Pro residues" evidence="3">
    <location>
        <begin position="1226"/>
        <end position="1238"/>
    </location>
</feature>
<dbReference type="RefSeq" id="WP_162621514.1">
    <property type="nucleotide sequence ID" value="NZ_BMQG01000003.1"/>
</dbReference>
<dbReference type="PANTHER" id="PTHR45527:SF1">
    <property type="entry name" value="FATTY ACID SYNTHASE"/>
    <property type="match status" value="1"/>
</dbReference>
<feature type="domain" description="Carrier" evidence="4">
    <location>
        <begin position="1283"/>
        <end position="1358"/>
    </location>
</feature>
<dbReference type="InterPro" id="IPR025110">
    <property type="entry name" value="AMP-bd_C"/>
</dbReference>
<dbReference type="PROSITE" id="PS50075">
    <property type="entry name" value="CARRIER"/>
    <property type="match status" value="1"/>
</dbReference>
<dbReference type="CDD" id="cd05930">
    <property type="entry name" value="A_NRPS"/>
    <property type="match status" value="1"/>
</dbReference>
<dbReference type="Gene3D" id="2.30.38.10">
    <property type="entry name" value="Luciferase, Domain 3"/>
    <property type="match status" value="1"/>
</dbReference>
<dbReference type="SUPFAM" id="SSF47336">
    <property type="entry name" value="ACP-like"/>
    <property type="match status" value="1"/>
</dbReference>
<dbReference type="InterPro" id="IPR006162">
    <property type="entry name" value="Ppantetheine_attach_site"/>
</dbReference>
<dbReference type="InterPro" id="IPR020845">
    <property type="entry name" value="AMP-binding_CS"/>
</dbReference>
<dbReference type="InterPro" id="IPR000873">
    <property type="entry name" value="AMP-dep_synth/lig_dom"/>
</dbReference>
<gene>
    <name evidence="5" type="ORF">GCM10008956_12960</name>
</gene>
<dbReference type="InterPro" id="IPR009081">
    <property type="entry name" value="PP-bd_ACP"/>
</dbReference>
<dbReference type="InterPro" id="IPR036661">
    <property type="entry name" value="Luciferase-like_sf"/>
</dbReference>
<dbReference type="SUPFAM" id="SSF51679">
    <property type="entry name" value="Bacterial luciferase-like"/>
    <property type="match status" value="1"/>
</dbReference>
<feature type="region of interest" description="Disordered" evidence="3">
    <location>
        <begin position="1365"/>
        <end position="1385"/>
    </location>
</feature>
<dbReference type="GO" id="GO:0031177">
    <property type="term" value="F:phosphopantetheine binding"/>
    <property type="evidence" value="ECO:0007669"/>
    <property type="project" value="InterPro"/>
</dbReference>
<feature type="compositionally biased region" description="Low complexity" evidence="3">
    <location>
        <begin position="1239"/>
        <end position="1249"/>
    </location>
</feature>
<evidence type="ECO:0000256" key="2">
    <source>
        <dbReference type="ARBA" id="ARBA00022553"/>
    </source>
</evidence>
<reference evidence="6" key="1">
    <citation type="journal article" date="2019" name="Int. J. Syst. Evol. Microbiol.">
        <title>The Global Catalogue of Microorganisms (GCM) 10K type strain sequencing project: providing services to taxonomists for standard genome sequencing and annotation.</title>
        <authorList>
            <consortium name="The Broad Institute Genomics Platform"/>
            <consortium name="The Broad Institute Genome Sequencing Center for Infectious Disease"/>
            <person name="Wu L."/>
            <person name="Ma J."/>
        </authorList>
    </citation>
    <scope>NUCLEOTIDE SEQUENCE [LARGE SCALE GENOMIC DNA]</scope>
    <source>
        <strain evidence="6">JCM 31047</strain>
    </source>
</reference>
<dbReference type="SUPFAM" id="SSF52777">
    <property type="entry name" value="CoA-dependent acyltransferases"/>
    <property type="match status" value="1"/>
</dbReference>
<keyword evidence="2" id="KW-0597">Phosphoprotein</keyword>
<dbReference type="InterPro" id="IPR024011">
    <property type="entry name" value="Biosynth_lucif-like_mOase_dom"/>
</dbReference>
<dbReference type="PANTHER" id="PTHR45527">
    <property type="entry name" value="NONRIBOSOMAL PEPTIDE SYNTHETASE"/>
    <property type="match status" value="1"/>
</dbReference>
<dbReference type="SMART" id="SM00823">
    <property type="entry name" value="PKS_PP"/>
    <property type="match status" value="1"/>
</dbReference>
<keyword evidence="1" id="KW-0596">Phosphopantetheine</keyword>
<sequence>MQHSAEPVTPLPTDRDEREPSARWCVPVAALPQVADVLARWASLPPLTLDGSPVTLRVTPLSAADAPDSWSATLADLDRRPRHAALELALVAGPQPWAALTVAGDLPPADAAPLLAFLLGLGPGHPAQAARHLQALRAQPARPDPVPGALPFVLPRPEGGSAGWGAVHAAIPSGVTASGATGRALLLAAVTLLLARYQNAPEVRVQVRGDADDHLVTLTEPPGTVQVAEWLGQLEGPLPGAETAGVPAARVHLGSPAGLPGALVLGGGAGLQLALTGPAHAAPTQSAPMLTLAYRRELTTEHAARTLLGQLTGVLAWLAGHPQQPVGLLDLGRPDLGGPSTEASGPRVPASDLGVHEWIEAQVRRTPEAVAVRDARGALTYAQLDARAEGWAARLRALGVGPDVPVGLCLDRTPDMLVALLAVLKAGGAYLPLDPAFPAQRRQFMLRHARAPLVIGGRRHLAGLDLGEARGLPLDGPADDPPDGPRADSPAGTGRPFGPGQLAYVMYTSGSTGVPKGVMVEHRNVTNFFAAMDRVLRPQPGGRWLAVTSLSFDISVLELLWTLARGFEVILYRAPDTVPPARTLQFSLSFFASDADESVPGPARYRLLFEGARFADASGFTAVWTPERHFHAFGGLYPNPALTTAALAAQTSRVQLRAGSVVLPLHQPLRVAEDWAVLDNMSGGRVGVAFASGWQVDDFALAPERYGDRHAALREHLHTLRRLWAGEAVEAVNGLGQTVALTTRPRPVQPQLPVWLTAAGNVETFRQAGELGTGVLTHLLGQSLGELALKVSAYREAYARAGHPGRGHVTLMMHTYLDDTPEAVDRAVRAPMKRYLRGAVDLIRDAAWTFPAHARLQQPDGVKPGEVNLEALTPEDLDALLDHAFERYAGVSGLFGTPDACLETLSRVQDADVDELACLIDFGVPDDQVLGGLTRLARLRDLHVGAGEAAPPSLGELMSRHGITHLQCTPSHARLLLTEPGATRGLSHLLIGGETFPRALADELLAQLPPDAQLINMYGPTETTVWSLAQPVTAGAGAIPIGQPIANTDVWVMDAAGRAQPPGAAGELWIGGAGVTRGYLYQPDRTAERFVPHPQRPGERLYRTGDLVRQLPGGPLEFLGRADHQVKVRGYRIELGDVEAALCAHPAVREAAVVARPDAQGNAELHAFFTWAALPVPLAQLRGTLAERLPGYMVPSRWWPLDRLPLTPNGKVDRLALVPPAPVTPAPVTPQPITPEPAPAAVSPAAESATLPPAGWTPAPTSDFAPGNAGSTSGQGAAPVPAADLEDLEGRVREVWRALLGVSEIGPHDNFFDLGGHSLLAVALLSRLREQFDPGLKLTDIFRYPSVRTLSARLAGQSGAGAVRPARAVRRGDRRATALGAPGEG</sequence>
<evidence type="ECO:0000259" key="4">
    <source>
        <dbReference type="PROSITE" id="PS50075"/>
    </source>
</evidence>
<protein>
    <recommendedName>
        <fullName evidence="4">Carrier domain-containing protein</fullName>
    </recommendedName>
</protein>
<dbReference type="PROSITE" id="PS00012">
    <property type="entry name" value="PHOSPHOPANTETHEINE"/>
    <property type="match status" value="1"/>
</dbReference>
<dbReference type="Gene3D" id="1.10.1200.10">
    <property type="entry name" value="ACP-like"/>
    <property type="match status" value="1"/>
</dbReference>
<evidence type="ECO:0000313" key="6">
    <source>
        <dbReference type="Proteomes" id="UP000600547"/>
    </source>
</evidence>
<dbReference type="SUPFAM" id="SSF56801">
    <property type="entry name" value="Acetyl-CoA synthetase-like"/>
    <property type="match status" value="2"/>
</dbReference>
<dbReference type="Pfam" id="PF00296">
    <property type="entry name" value="Bac_luciferase"/>
    <property type="match status" value="1"/>
</dbReference>
<dbReference type="InterPro" id="IPR036736">
    <property type="entry name" value="ACP-like_sf"/>
</dbReference>
<dbReference type="GO" id="GO:0043041">
    <property type="term" value="P:amino acid activation for nonribosomal peptide biosynthetic process"/>
    <property type="evidence" value="ECO:0007669"/>
    <property type="project" value="TreeGrafter"/>
</dbReference>
<dbReference type="Pfam" id="PF00501">
    <property type="entry name" value="AMP-binding"/>
    <property type="match status" value="2"/>
</dbReference>
<proteinExistence type="predicted"/>
<dbReference type="PROSITE" id="PS00455">
    <property type="entry name" value="AMP_BINDING"/>
    <property type="match status" value="1"/>
</dbReference>
<dbReference type="Gene3D" id="3.40.50.980">
    <property type="match status" value="3"/>
</dbReference>